<dbReference type="AlphaFoldDB" id="A0A5J5IGF2"/>
<dbReference type="Proteomes" id="UP000326903">
    <property type="component" value="Unassembled WGS sequence"/>
</dbReference>
<dbReference type="SUPFAM" id="SSF46689">
    <property type="entry name" value="Homeodomain-like"/>
    <property type="match status" value="2"/>
</dbReference>
<dbReference type="SMART" id="SM00342">
    <property type="entry name" value="HTH_ARAC"/>
    <property type="match status" value="1"/>
</dbReference>
<dbReference type="InterPro" id="IPR018060">
    <property type="entry name" value="HTH_AraC"/>
</dbReference>
<keyword evidence="3" id="KW-0804">Transcription</keyword>
<dbReference type="InterPro" id="IPR009057">
    <property type="entry name" value="Homeodomain-like_sf"/>
</dbReference>
<keyword evidence="6" id="KW-1185">Reference proteome</keyword>
<evidence type="ECO:0000313" key="6">
    <source>
        <dbReference type="Proteomes" id="UP000326903"/>
    </source>
</evidence>
<evidence type="ECO:0000259" key="4">
    <source>
        <dbReference type="PROSITE" id="PS01124"/>
    </source>
</evidence>
<protein>
    <submittedName>
        <fullName evidence="5">Helix-turn-helix transcriptional regulator</fullName>
    </submittedName>
</protein>
<evidence type="ECO:0000256" key="2">
    <source>
        <dbReference type="ARBA" id="ARBA00023125"/>
    </source>
</evidence>
<dbReference type="PANTHER" id="PTHR43280">
    <property type="entry name" value="ARAC-FAMILY TRANSCRIPTIONAL REGULATOR"/>
    <property type="match status" value="1"/>
</dbReference>
<dbReference type="PANTHER" id="PTHR43280:SF11">
    <property type="entry name" value="RCS-SPECIFIC HTH-TYPE TRANSCRIPTIONAL ACTIVATOR RCLR"/>
    <property type="match status" value="1"/>
</dbReference>
<feature type="domain" description="HTH araC/xylS-type" evidence="4">
    <location>
        <begin position="22"/>
        <end position="118"/>
    </location>
</feature>
<dbReference type="Pfam" id="PF12833">
    <property type="entry name" value="HTH_18"/>
    <property type="match status" value="1"/>
</dbReference>
<keyword evidence="1" id="KW-0805">Transcription regulation</keyword>
<keyword evidence="2" id="KW-0238">DNA-binding</keyword>
<dbReference type="EMBL" id="VYQF01000003">
    <property type="protein sequence ID" value="KAA9038744.1"/>
    <property type="molecule type" value="Genomic_DNA"/>
</dbReference>
<evidence type="ECO:0000313" key="5">
    <source>
        <dbReference type="EMBL" id="KAA9038744.1"/>
    </source>
</evidence>
<dbReference type="GO" id="GO:0003700">
    <property type="term" value="F:DNA-binding transcription factor activity"/>
    <property type="evidence" value="ECO:0007669"/>
    <property type="project" value="InterPro"/>
</dbReference>
<sequence length="118" mass="13603">MTYDPVYITQKKYPLVHSRQVSAALEIITEDITRHISLKDLANRAGTNECTLKKRFKEMLNVTIYQYLLDQRMKKAYILITSTAMKEMDIALECGFQSLPGFISTFRKYFGLSPGALR</sequence>
<name>A0A5J5IGF2_9BACT</name>
<dbReference type="PROSITE" id="PS01124">
    <property type="entry name" value="HTH_ARAC_FAMILY_2"/>
    <property type="match status" value="1"/>
</dbReference>
<accession>A0A5J5IGF2</accession>
<dbReference type="Gene3D" id="1.10.10.60">
    <property type="entry name" value="Homeodomain-like"/>
    <property type="match status" value="2"/>
</dbReference>
<dbReference type="RefSeq" id="WP_150415465.1">
    <property type="nucleotide sequence ID" value="NZ_VYQF01000003.1"/>
</dbReference>
<dbReference type="GO" id="GO:0043565">
    <property type="term" value="F:sequence-specific DNA binding"/>
    <property type="evidence" value="ECO:0007669"/>
    <property type="project" value="InterPro"/>
</dbReference>
<reference evidence="5 6" key="1">
    <citation type="submission" date="2019-09" db="EMBL/GenBank/DDBJ databases">
        <title>Draft genome sequence of Ginsengibacter sp. BR5-29.</title>
        <authorList>
            <person name="Im W.-T."/>
        </authorList>
    </citation>
    <scope>NUCLEOTIDE SEQUENCE [LARGE SCALE GENOMIC DNA]</scope>
    <source>
        <strain evidence="5 6">BR5-29</strain>
    </source>
</reference>
<evidence type="ECO:0000256" key="1">
    <source>
        <dbReference type="ARBA" id="ARBA00023015"/>
    </source>
</evidence>
<gene>
    <name evidence="5" type="ORF">FW778_14465</name>
</gene>
<evidence type="ECO:0000256" key="3">
    <source>
        <dbReference type="ARBA" id="ARBA00023163"/>
    </source>
</evidence>
<proteinExistence type="predicted"/>
<organism evidence="5 6">
    <name type="scientific">Ginsengibacter hankyongi</name>
    <dbReference type="NCBI Taxonomy" id="2607284"/>
    <lineage>
        <taxon>Bacteria</taxon>
        <taxon>Pseudomonadati</taxon>
        <taxon>Bacteroidota</taxon>
        <taxon>Chitinophagia</taxon>
        <taxon>Chitinophagales</taxon>
        <taxon>Chitinophagaceae</taxon>
        <taxon>Ginsengibacter</taxon>
    </lineage>
</organism>
<comment type="caution">
    <text evidence="5">The sequence shown here is derived from an EMBL/GenBank/DDBJ whole genome shotgun (WGS) entry which is preliminary data.</text>
</comment>